<dbReference type="GO" id="GO:0004743">
    <property type="term" value="F:pyruvate kinase activity"/>
    <property type="evidence" value="ECO:0007669"/>
    <property type="project" value="UniProtKB-EC"/>
</dbReference>
<keyword evidence="9" id="KW-0067">ATP-binding</keyword>
<dbReference type="AlphaFoldDB" id="A0A6N4VAJ7"/>
<dbReference type="RefSeq" id="WP_235682527.1">
    <property type="nucleotide sequence ID" value="NZ_AP022570.1"/>
</dbReference>
<dbReference type="GO" id="GO:0030955">
    <property type="term" value="F:potassium ion binding"/>
    <property type="evidence" value="ECO:0007669"/>
    <property type="project" value="InterPro"/>
</dbReference>
<dbReference type="GO" id="GO:0000287">
    <property type="term" value="F:magnesium ion binding"/>
    <property type="evidence" value="ECO:0007669"/>
    <property type="project" value="InterPro"/>
</dbReference>
<keyword evidence="10" id="KW-0460">Magnesium</keyword>
<dbReference type="InterPro" id="IPR011037">
    <property type="entry name" value="Pyrv_Knase-like_insert_dom_sf"/>
</dbReference>
<dbReference type="EC" id="2.7.1.40" evidence="4"/>
<keyword evidence="8 14" id="KW-0418">Kinase</keyword>
<feature type="domain" description="Pyruvate kinase barrel" evidence="13">
    <location>
        <begin position="341"/>
        <end position="578"/>
    </location>
</feature>
<keyword evidence="15" id="KW-1185">Reference proteome</keyword>
<keyword evidence="7" id="KW-0547">Nucleotide-binding</keyword>
<dbReference type="EMBL" id="AP022570">
    <property type="protein sequence ID" value="BBX51140.1"/>
    <property type="molecule type" value="Genomic_DNA"/>
</dbReference>
<dbReference type="Gene3D" id="2.40.33.10">
    <property type="entry name" value="PK beta-barrel domain-like"/>
    <property type="match status" value="2"/>
</dbReference>
<dbReference type="InterPro" id="IPR040442">
    <property type="entry name" value="Pyrv_kinase-like_dom_sf"/>
</dbReference>
<accession>A0A6N4VAJ7</accession>
<evidence type="ECO:0000256" key="7">
    <source>
        <dbReference type="ARBA" id="ARBA00022741"/>
    </source>
</evidence>
<dbReference type="GO" id="GO:0016301">
    <property type="term" value="F:kinase activity"/>
    <property type="evidence" value="ECO:0007669"/>
    <property type="project" value="UniProtKB-KW"/>
</dbReference>
<dbReference type="GO" id="GO:0005524">
    <property type="term" value="F:ATP binding"/>
    <property type="evidence" value="ECO:0007669"/>
    <property type="project" value="UniProtKB-KW"/>
</dbReference>
<name>A0A6N4VAJ7_9MYCO</name>
<evidence type="ECO:0000256" key="12">
    <source>
        <dbReference type="ARBA" id="ARBA00023317"/>
    </source>
</evidence>
<evidence type="ECO:0000259" key="13">
    <source>
        <dbReference type="Pfam" id="PF00224"/>
    </source>
</evidence>
<comment type="pathway">
    <text evidence="2">Carbohydrate degradation; glycolysis; pyruvate from D-glyceraldehyde 3-phosphate: step 5/5.</text>
</comment>
<dbReference type="UniPathway" id="UPA00109">
    <property type="reaction ID" value="UER00188"/>
</dbReference>
<proteinExistence type="inferred from homology"/>
<evidence type="ECO:0000313" key="14">
    <source>
        <dbReference type="EMBL" id="BBX51140.1"/>
    </source>
</evidence>
<dbReference type="Gene3D" id="3.20.20.60">
    <property type="entry name" value="Phosphoenolpyruvate-binding domains"/>
    <property type="match status" value="2"/>
</dbReference>
<dbReference type="Pfam" id="PF00224">
    <property type="entry name" value="PK"/>
    <property type="match status" value="2"/>
</dbReference>
<evidence type="ECO:0000256" key="10">
    <source>
        <dbReference type="ARBA" id="ARBA00022842"/>
    </source>
</evidence>
<evidence type="ECO:0000256" key="5">
    <source>
        <dbReference type="ARBA" id="ARBA00022679"/>
    </source>
</evidence>
<evidence type="ECO:0000256" key="1">
    <source>
        <dbReference type="ARBA" id="ARBA00001958"/>
    </source>
</evidence>
<evidence type="ECO:0000313" key="15">
    <source>
        <dbReference type="Proteomes" id="UP000466785"/>
    </source>
</evidence>
<dbReference type="InterPro" id="IPR015813">
    <property type="entry name" value="Pyrv/PenolPyrv_kinase-like_dom"/>
</dbReference>
<dbReference type="SUPFAM" id="SSF51621">
    <property type="entry name" value="Phosphoenolpyruvate/pyruvate domain"/>
    <property type="match status" value="1"/>
</dbReference>
<evidence type="ECO:0000256" key="11">
    <source>
        <dbReference type="ARBA" id="ARBA00023152"/>
    </source>
</evidence>
<feature type="domain" description="Pyruvate kinase barrel" evidence="13">
    <location>
        <begin position="144"/>
        <end position="229"/>
    </location>
</feature>
<organism evidence="14 15">
    <name type="scientific">Mycolicibacterium poriferae</name>
    <dbReference type="NCBI Taxonomy" id="39694"/>
    <lineage>
        <taxon>Bacteria</taxon>
        <taxon>Bacillati</taxon>
        <taxon>Actinomycetota</taxon>
        <taxon>Actinomycetes</taxon>
        <taxon>Mycobacteriales</taxon>
        <taxon>Mycobacteriaceae</taxon>
        <taxon>Mycolicibacterium</taxon>
    </lineage>
</organism>
<protein>
    <recommendedName>
        <fullName evidence="4">pyruvate kinase</fullName>
        <ecNumber evidence="4">2.7.1.40</ecNumber>
    </recommendedName>
</protein>
<dbReference type="InterPro" id="IPR015806">
    <property type="entry name" value="Pyrv_Knase_insert_dom_sf"/>
</dbReference>
<dbReference type="KEGG" id="mpof:MPOR_21660"/>
<gene>
    <name evidence="14" type="ORF">MPOR_21660</name>
</gene>
<keyword evidence="12 14" id="KW-0670">Pyruvate</keyword>
<evidence type="ECO:0000256" key="2">
    <source>
        <dbReference type="ARBA" id="ARBA00004997"/>
    </source>
</evidence>
<dbReference type="SUPFAM" id="SSF50800">
    <property type="entry name" value="PK beta-barrel domain-like"/>
    <property type="match status" value="1"/>
</dbReference>
<reference evidence="14 15" key="1">
    <citation type="journal article" date="2019" name="Emerg. Microbes Infect.">
        <title>Comprehensive subspecies identification of 175 nontuberculous mycobacteria species based on 7547 genomic profiles.</title>
        <authorList>
            <person name="Matsumoto Y."/>
            <person name="Kinjo T."/>
            <person name="Motooka D."/>
            <person name="Nabeya D."/>
            <person name="Jung N."/>
            <person name="Uechi K."/>
            <person name="Horii T."/>
            <person name="Iida T."/>
            <person name="Fujita J."/>
            <person name="Nakamura S."/>
        </authorList>
    </citation>
    <scope>NUCLEOTIDE SEQUENCE [LARGE SCALE GENOMIC DNA]</scope>
    <source>
        <strain evidence="14 15">JCM 12603</strain>
    </source>
</reference>
<comment type="similarity">
    <text evidence="3">Belongs to the pyruvate kinase family.</text>
</comment>
<dbReference type="InterPro" id="IPR015793">
    <property type="entry name" value="Pyrv_Knase_brl"/>
</dbReference>
<dbReference type="NCBIfam" id="NF011314">
    <property type="entry name" value="PRK14725.1"/>
    <property type="match status" value="1"/>
</dbReference>
<keyword evidence="11" id="KW-0324">Glycolysis</keyword>
<evidence type="ECO:0000256" key="4">
    <source>
        <dbReference type="ARBA" id="ARBA00012142"/>
    </source>
</evidence>
<evidence type="ECO:0000256" key="9">
    <source>
        <dbReference type="ARBA" id="ARBA00022840"/>
    </source>
</evidence>
<dbReference type="PANTHER" id="PTHR11817">
    <property type="entry name" value="PYRUVATE KINASE"/>
    <property type="match status" value="1"/>
</dbReference>
<evidence type="ECO:0000256" key="6">
    <source>
        <dbReference type="ARBA" id="ARBA00022723"/>
    </source>
</evidence>
<keyword evidence="6" id="KW-0479">Metal-binding</keyword>
<comment type="cofactor">
    <cofactor evidence="1">
        <name>K(+)</name>
        <dbReference type="ChEBI" id="CHEBI:29103"/>
    </cofactor>
</comment>
<evidence type="ECO:0000256" key="8">
    <source>
        <dbReference type="ARBA" id="ARBA00022777"/>
    </source>
</evidence>
<dbReference type="Proteomes" id="UP000466785">
    <property type="component" value="Chromosome"/>
</dbReference>
<sequence length="624" mass="67476">MPVTAYRHAPALMADDTRAELSGLLDGIDGLLQRLEQAGETWSRWIDAVDADYRTSARNLAHYWAMRGVDLRDLQQRLAAFGLSSLGRSEPHVEATLRLVRSAVAAMIEDSWCPPPPCAVGAEESRAVLDRRTVELLGAAPPGRSTRIMVTLPSEAATNPQLVHRLVERGMNVARINCAHDDPDAWRAMAQHVRAAAEQTSRSCLIAMDLAGPKLRTGPIQPGPRVVKLRPHRDDLGHVVAPARAWLTSQSSPAPPPETGMVTLPVPTEWLARRTNTDVLALYDTRGAKRTLLTSQRGAGGIVVSTDKTAYVASGTVLRVYGADDAAEVGPLPQHELSLVLRPGDTLRLTRDCSPVAPEPAGTASIGCTLAAVFGHARVGEKVFFDDGRIGGDIVAVDPDAVEVRIGRAAPEGAKLRAAKGINLPDTALPVPALTDKDIDDLRTVAEIADVVQMSFVQHPSDVVRLHDELGRLGGDGVGVVLKIETRRAFERLPRLLLTAMRRPRVGVMIARGDLAVEVGYQRLAEVQEETLWLCEAAHLPVIWATQVLEQMSKSGLPSRAEISDAAMGERAECVMLNKGPHIDDAVVVLDDILTRMADHHYKKTALLSQLHSWYLDPAAADVP</sequence>
<keyword evidence="5" id="KW-0808">Transferase</keyword>
<evidence type="ECO:0000256" key="3">
    <source>
        <dbReference type="ARBA" id="ARBA00008663"/>
    </source>
</evidence>
<dbReference type="InterPro" id="IPR001697">
    <property type="entry name" value="Pyr_Knase"/>
</dbReference>